<reference evidence="4 5" key="1">
    <citation type="journal article" date="2014" name="Antonie Van Leeuwenhoek">
        <title>Hyphomonas beringensis sp. nov. and Hyphomonas chukchiensis sp. nov., isolated from surface seawater of the Bering Sea and Chukchi Sea.</title>
        <authorList>
            <person name="Li C."/>
            <person name="Lai Q."/>
            <person name="Li G."/>
            <person name="Dong C."/>
            <person name="Wang J."/>
            <person name="Liao Y."/>
            <person name="Shao Z."/>
        </authorList>
    </citation>
    <scope>NUCLEOTIDE SEQUENCE [LARGE SCALE GENOMIC DNA]</scope>
    <source>
        <strain evidence="4 5">VP2</strain>
    </source>
</reference>
<dbReference type="Gene3D" id="3.40.50.720">
    <property type="entry name" value="NAD(P)-binding Rossmann-like Domain"/>
    <property type="match status" value="1"/>
</dbReference>
<dbReference type="GO" id="GO:0005737">
    <property type="term" value="C:cytoplasm"/>
    <property type="evidence" value="ECO:0007669"/>
    <property type="project" value="InterPro"/>
</dbReference>
<protein>
    <submittedName>
        <fullName evidence="4">Acetoacetyl-CoA reductase</fullName>
    </submittedName>
</protein>
<dbReference type="PRINTS" id="PR00081">
    <property type="entry name" value="GDHRDH"/>
</dbReference>
<evidence type="ECO:0000259" key="3">
    <source>
        <dbReference type="SMART" id="SM00822"/>
    </source>
</evidence>
<dbReference type="PRINTS" id="PR00080">
    <property type="entry name" value="SDRFAMILY"/>
</dbReference>
<evidence type="ECO:0000313" key="4">
    <source>
        <dbReference type="EMBL" id="KCZ88652.1"/>
    </source>
</evidence>
<dbReference type="GO" id="GO:0018454">
    <property type="term" value="F:acetoacetyl-CoA reductase activity"/>
    <property type="evidence" value="ECO:0007669"/>
    <property type="project" value="InterPro"/>
</dbReference>
<dbReference type="STRING" id="1280952.HJA_09794"/>
<dbReference type="EMBL" id="ARYJ01000005">
    <property type="protein sequence ID" value="KCZ88652.1"/>
    <property type="molecule type" value="Genomic_DNA"/>
</dbReference>
<dbReference type="eggNOG" id="COG1028">
    <property type="taxonomic scope" value="Bacteria"/>
</dbReference>
<dbReference type="RefSeq" id="WP_035581508.1">
    <property type="nucleotide sequence ID" value="NZ_ARYJ01000005.1"/>
</dbReference>
<dbReference type="NCBIfam" id="NF009466">
    <property type="entry name" value="PRK12826.1-2"/>
    <property type="match status" value="1"/>
</dbReference>
<dbReference type="InterPro" id="IPR050259">
    <property type="entry name" value="SDR"/>
</dbReference>
<proteinExistence type="inferred from homology"/>
<dbReference type="GO" id="GO:0042619">
    <property type="term" value="P:poly-hydroxybutyrate biosynthetic process"/>
    <property type="evidence" value="ECO:0007669"/>
    <property type="project" value="InterPro"/>
</dbReference>
<dbReference type="FunFam" id="3.40.50.720:FF:000173">
    <property type="entry name" value="3-oxoacyl-[acyl-carrier protein] reductase"/>
    <property type="match status" value="1"/>
</dbReference>
<dbReference type="PROSITE" id="PS00061">
    <property type="entry name" value="ADH_SHORT"/>
    <property type="match status" value="1"/>
</dbReference>
<dbReference type="PATRIC" id="fig|1280952.3.peg.1955"/>
<sequence>MSKTVLVTGGTRGIGHAISAAMAKAGYKVAANYAGNEEAAKATADELGIHVYKFDVADYDAVGEGIAAIEKDLGPIDIVINNAGVTRDAPFHKMTKDQWQQVIDIDLTSAFNVTRQVWDGMRERSWGRVINISSINGQKGQFGQANYSAAKAGLIGFTKALAQEGAKKGITVNTVCPGYIDTEMVRAVPEKVLEGIIATIPVGRLGKPEEIASMCAYLASDDGAFITGATMTVNGAQYIAG</sequence>
<dbReference type="AlphaFoldDB" id="A0A059FDH7"/>
<evidence type="ECO:0000313" key="5">
    <source>
        <dbReference type="Proteomes" id="UP000024816"/>
    </source>
</evidence>
<accession>A0A059FDH7</accession>
<organism evidence="4 5">
    <name type="scientific">Hyphomonas jannaschiana VP2</name>
    <dbReference type="NCBI Taxonomy" id="1280952"/>
    <lineage>
        <taxon>Bacteria</taxon>
        <taxon>Pseudomonadati</taxon>
        <taxon>Pseudomonadota</taxon>
        <taxon>Alphaproteobacteria</taxon>
        <taxon>Hyphomonadales</taxon>
        <taxon>Hyphomonadaceae</taxon>
        <taxon>Hyphomonas</taxon>
    </lineage>
</organism>
<dbReference type="CDD" id="cd05333">
    <property type="entry name" value="BKR_SDR_c"/>
    <property type="match status" value="1"/>
</dbReference>
<evidence type="ECO:0000256" key="2">
    <source>
        <dbReference type="ARBA" id="ARBA00023002"/>
    </source>
</evidence>
<keyword evidence="2" id="KW-0560">Oxidoreductase</keyword>
<keyword evidence="5" id="KW-1185">Reference proteome</keyword>
<gene>
    <name evidence="4" type="ORF">HJA_09794</name>
</gene>
<evidence type="ECO:0000256" key="1">
    <source>
        <dbReference type="ARBA" id="ARBA00006484"/>
    </source>
</evidence>
<dbReference type="SUPFAM" id="SSF51735">
    <property type="entry name" value="NAD(P)-binding Rossmann-fold domains"/>
    <property type="match status" value="1"/>
</dbReference>
<dbReference type="InterPro" id="IPR002347">
    <property type="entry name" value="SDR_fam"/>
</dbReference>
<dbReference type="InterPro" id="IPR011283">
    <property type="entry name" value="Acetoacetyl-CoA_reductase"/>
</dbReference>
<dbReference type="GO" id="GO:0032787">
    <property type="term" value="P:monocarboxylic acid metabolic process"/>
    <property type="evidence" value="ECO:0007669"/>
    <property type="project" value="UniProtKB-ARBA"/>
</dbReference>
<dbReference type="OrthoDB" id="9804774at2"/>
<dbReference type="PANTHER" id="PTHR42879">
    <property type="entry name" value="3-OXOACYL-(ACYL-CARRIER-PROTEIN) REDUCTASE"/>
    <property type="match status" value="1"/>
</dbReference>
<dbReference type="NCBIfam" id="TIGR01829">
    <property type="entry name" value="AcAcCoA_reduct"/>
    <property type="match status" value="1"/>
</dbReference>
<comment type="similarity">
    <text evidence="1">Belongs to the short-chain dehydrogenases/reductases (SDR) family.</text>
</comment>
<feature type="domain" description="Ketoreductase" evidence="3">
    <location>
        <begin position="3"/>
        <end position="178"/>
    </location>
</feature>
<dbReference type="SMART" id="SM00822">
    <property type="entry name" value="PKS_KR"/>
    <property type="match status" value="1"/>
</dbReference>
<dbReference type="Proteomes" id="UP000024816">
    <property type="component" value="Unassembled WGS sequence"/>
</dbReference>
<dbReference type="Pfam" id="PF13561">
    <property type="entry name" value="adh_short_C2"/>
    <property type="match status" value="1"/>
</dbReference>
<dbReference type="NCBIfam" id="NF009464">
    <property type="entry name" value="PRK12824.1"/>
    <property type="match status" value="1"/>
</dbReference>
<comment type="caution">
    <text evidence="4">The sequence shown here is derived from an EMBL/GenBank/DDBJ whole genome shotgun (WGS) entry which is preliminary data.</text>
</comment>
<dbReference type="PANTHER" id="PTHR42879:SF2">
    <property type="entry name" value="3-OXOACYL-[ACYL-CARRIER-PROTEIN] REDUCTASE FABG"/>
    <property type="match status" value="1"/>
</dbReference>
<dbReference type="InterPro" id="IPR036291">
    <property type="entry name" value="NAD(P)-bd_dom_sf"/>
</dbReference>
<dbReference type="InterPro" id="IPR057326">
    <property type="entry name" value="KR_dom"/>
</dbReference>
<dbReference type="InterPro" id="IPR020904">
    <property type="entry name" value="Sc_DH/Rdtase_CS"/>
</dbReference>
<name>A0A059FDH7_9PROT</name>